<accession>A0A1D7UVX2</accession>
<dbReference type="EMBL" id="CP015217">
    <property type="protein sequence ID" value="AOP33718.1"/>
    <property type="molecule type" value="Genomic_DNA"/>
</dbReference>
<proteinExistence type="predicted"/>
<dbReference type="OrthoDB" id="320735at2"/>
<sequence>MKILVFINHFYGKNPFFKGRSTVDTEKLSPKLLKKTEERKLHLQTTIRSLKTLGDSVDIKICGYQGKSLVDLDFDFENTIDKPTDIMYASLLKMGEFIEEYDYFINIEDDILLEKEAFDRIVSFDENSEINEILHPNRLERDQRGKLFCIDLKCVPGWTYNQKTFFGKKFRQAINPHSGLAIFRKDKFKYALDKSDIQSRTIQLYLGMDSAFASIHSPFLLWRSFEEERFHSVFHQDKWVQPKQDLITSINWRDFVPLVIPKILKYLALSVGIKF</sequence>
<dbReference type="Proteomes" id="UP000094197">
    <property type="component" value="Chromosome 1"/>
</dbReference>
<reference evidence="1 2" key="1">
    <citation type="submission" date="2016-04" db="EMBL/GenBank/DDBJ databases">
        <title>Complete genome seqeunce of Leptospira alstonii serovar Room22.</title>
        <authorList>
            <person name="Nally J.E."/>
            <person name="Bayles D.O."/>
            <person name="Hurley D."/>
            <person name="Fanning S."/>
            <person name="McMahon B.J."/>
            <person name="Arent Z."/>
        </authorList>
    </citation>
    <scope>NUCLEOTIDE SEQUENCE [LARGE SCALE GENOMIC DNA]</scope>
    <source>
        <strain evidence="1 2">GWTS #1</strain>
    </source>
</reference>
<protein>
    <recommendedName>
        <fullName evidence="3">Glycosyl transferase</fullName>
    </recommendedName>
</protein>
<evidence type="ECO:0000313" key="1">
    <source>
        <dbReference type="EMBL" id="AOP33718.1"/>
    </source>
</evidence>
<keyword evidence="2" id="KW-1185">Reference proteome</keyword>
<dbReference type="KEGG" id="laj:A0128_07600"/>
<evidence type="ECO:0008006" key="3">
    <source>
        <dbReference type="Google" id="ProtNLM"/>
    </source>
</evidence>
<dbReference type="RefSeq" id="WP_069606953.1">
    <property type="nucleotide sequence ID" value="NZ_CP015217.1"/>
</dbReference>
<name>A0A1D7UVX2_9LEPT</name>
<evidence type="ECO:0000313" key="2">
    <source>
        <dbReference type="Proteomes" id="UP000094197"/>
    </source>
</evidence>
<organism evidence="1 2">
    <name type="scientific">Leptospira tipperaryensis</name>
    <dbReference type="NCBI Taxonomy" id="2564040"/>
    <lineage>
        <taxon>Bacteria</taxon>
        <taxon>Pseudomonadati</taxon>
        <taxon>Spirochaetota</taxon>
        <taxon>Spirochaetia</taxon>
        <taxon>Leptospirales</taxon>
        <taxon>Leptospiraceae</taxon>
        <taxon>Leptospira</taxon>
    </lineage>
</organism>
<gene>
    <name evidence="1" type="ORF">A0128_07600</name>
</gene>
<dbReference type="AlphaFoldDB" id="A0A1D7UVX2"/>